<comment type="catalytic activity">
    <reaction evidence="1">
        <text>ATP + protein L-histidine = ADP + protein N-phospho-L-histidine.</text>
        <dbReference type="EC" id="2.7.13.3"/>
    </reaction>
</comment>
<sequence>MNKLSQKLTIAFFIVSFISMGIMALLARAIFKITLDFYFPGQHMQMMFNPFGGSTDRFFQALDFSYILAGLISILISFASGFLVVLLITRPIRKLSKAADRIANGDLGERVQVKSDDEIGQLAKSFNSMAASLEQTEENRRAFYADIVHELRNPLTVARCRVEAMMDGMVPPSEQELASIHKEMLLLTRLITDLRDLSLASNGQLTLHKQETDLRTFLSRIVQEATILAQKKGISLSFSTGQIIPVLNIDQERINQVMHNLLSNAIRHTPNGGRIVVDIKEDKKHGVIVSVQDSGTGIPEEELESIFERFYRVDRSRSRKTGGTGLGLAIVKQLVELHGGKVWVESQLGQGSRFSFSLPLTS</sequence>
<evidence type="ECO:0000256" key="11">
    <source>
        <dbReference type="ARBA" id="ARBA00022989"/>
    </source>
</evidence>
<dbReference type="PANTHER" id="PTHR45528">
    <property type="entry name" value="SENSOR HISTIDINE KINASE CPXA"/>
    <property type="match status" value="1"/>
</dbReference>
<dbReference type="Gene3D" id="1.10.287.130">
    <property type="match status" value="1"/>
</dbReference>
<dbReference type="PROSITE" id="PS50885">
    <property type="entry name" value="HAMP"/>
    <property type="match status" value="1"/>
</dbReference>
<evidence type="ECO:0000313" key="18">
    <source>
        <dbReference type="Proteomes" id="UP001596002"/>
    </source>
</evidence>
<evidence type="ECO:0000259" key="16">
    <source>
        <dbReference type="PROSITE" id="PS50885"/>
    </source>
</evidence>
<evidence type="ECO:0000256" key="14">
    <source>
        <dbReference type="SAM" id="Phobius"/>
    </source>
</evidence>
<comment type="caution">
    <text evidence="17">The sequence shown here is derived from an EMBL/GenBank/DDBJ whole genome shotgun (WGS) entry which is preliminary data.</text>
</comment>
<keyword evidence="13 14" id="KW-0472">Membrane</keyword>
<feature type="transmembrane region" description="Helical" evidence="14">
    <location>
        <begin position="12"/>
        <end position="31"/>
    </location>
</feature>
<dbReference type="CDD" id="cd00082">
    <property type="entry name" value="HisKA"/>
    <property type="match status" value="1"/>
</dbReference>
<keyword evidence="8" id="KW-0547">Nucleotide-binding</keyword>
<dbReference type="SUPFAM" id="SSF47384">
    <property type="entry name" value="Homodimeric domain of signal transducing histidine kinase"/>
    <property type="match status" value="1"/>
</dbReference>
<dbReference type="InterPro" id="IPR036097">
    <property type="entry name" value="HisK_dim/P_sf"/>
</dbReference>
<evidence type="ECO:0000256" key="13">
    <source>
        <dbReference type="ARBA" id="ARBA00023136"/>
    </source>
</evidence>
<keyword evidence="7 14" id="KW-0812">Transmembrane</keyword>
<evidence type="ECO:0000256" key="8">
    <source>
        <dbReference type="ARBA" id="ARBA00022741"/>
    </source>
</evidence>
<evidence type="ECO:0000256" key="7">
    <source>
        <dbReference type="ARBA" id="ARBA00022692"/>
    </source>
</evidence>
<dbReference type="EMBL" id="JBHSHC010000050">
    <property type="protein sequence ID" value="MFC4767132.1"/>
    <property type="molecule type" value="Genomic_DNA"/>
</dbReference>
<evidence type="ECO:0000256" key="9">
    <source>
        <dbReference type="ARBA" id="ARBA00022777"/>
    </source>
</evidence>
<dbReference type="SUPFAM" id="SSF55874">
    <property type="entry name" value="ATPase domain of HSP90 chaperone/DNA topoisomerase II/histidine kinase"/>
    <property type="match status" value="1"/>
</dbReference>
<keyword evidence="18" id="KW-1185">Reference proteome</keyword>
<keyword evidence="12" id="KW-0902">Two-component regulatory system</keyword>
<keyword evidence="9 17" id="KW-0418">Kinase</keyword>
<dbReference type="SMART" id="SM00304">
    <property type="entry name" value="HAMP"/>
    <property type="match status" value="1"/>
</dbReference>
<dbReference type="Gene3D" id="6.10.340.10">
    <property type="match status" value="1"/>
</dbReference>
<dbReference type="InterPro" id="IPR003594">
    <property type="entry name" value="HATPase_dom"/>
</dbReference>
<dbReference type="GO" id="GO:0016301">
    <property type="term" value="F:kinase activity"/>
    <property type="evidence" value="ECO:0007669"/>
    <property type="project" value="UniProtKB-KW"/>
</dbReference>
<protein>
    <recommendedName>
        <fullName evidence="3">histidine kinase</fullName>
        <ecNumber evidence="3">2.7.13.3</ecNumber>
    </recommendedName>
</protein>
<dbReference type="SMART" id="SM00388">
    <property type="entry name" value="HisKA"/>
    <property type="match status" value="1"/>
</dbReference>
<dbReference type="Pfam" id="PF02518">
    <property type="entry name" value="HATPase_c"/>
    <property type="match status" value="1"/>
</dbReference>
<dbReference type="InterPro" id="IPR003660">
    <property type="entry name" value="HAMP_dom"/>
</dbReference>
<evidence type="ECO:0000256" key="2">
    <source>
        <dbReference type="ARBA" id="ARBA00004651"/>
    </source>
</evidence>
<evidence type="ECO:0000256" key="1">
    <source>
        <dbReference type="ARBA" id="ARBA00000085"/>
    </source>
</evidence>
<evidence type="ECO:0000256" key="5">
    <source>
        <dbReference type="ARBA" id="ARBA00022553"/>
    </source>
</evidence>
<dbReference type="PROSITE" id="PS50109">
    <property type="entry name" value="HIS_KIN"/>
    <property type="match status" value="1"/>
</dbReference>
<evidence type="ECO:0000256" key="4">
    <source>
        <dbReference type="ARBA" id="ARBA00022475"/>
    </source>
</evidence>
<reference evidence="18" key="1">
    <citation type="journal article" date="2019" name="Int. J. Syst. Evol. Microbiol.">
        <title>The Global Catalogue of Microorganisms (GCM) 10K type strain sequencing project: providing services to taxonomists for standard genome sequencing and annotation.</title>
        <authorList>
            <consortium name="The Broad Institute Genomics Platform"/>
            <consortium name="The Broad Institute Genome Sequencing Center for Infectious Disease"/>
            <person name="Wu L."/>
            <person name="Ma J."/>
        </authorList>
    </citation>
    <scope>NUCLEOTIDE SEQUENCE [LARGE SCALE GENOMIC DNA]</scope>
    <source>
        <strain evidence="18">WYCCWR 12678</strain>
    </source>
</reference>
<evidence type="ECO:0000256" key="12">
    <source>
        <dbReference type="ARBA" id="ARBA00023012"/>
    </source>
</evidence>
<feature type="domain" description="HAMP" evidence="16">
    <location>
        <begin position="86"/>
        <end position="138"/>
    </location>
</feature>
<dbReference type="RefSeq" id="WP_380025038.1">
    <property type="nucleotide sequence ID" value="NZ_JBHSHC010000050.1"/>
</dbReference>
<dbReference type="Proteomes" id="UP001596002">
    <property type="component" value="Unassembled WGS sequence"/>
</dbReference>
<dbReference type="Pfam" id="PF00512">
    <property type="entry name" value="HisKA"/>
    <property type="match status" value="1"/>
</dbReference>
<dbReference type="InterPro" id="IPR003661">
    <property type="entry name" value="HisK_dim/P_dom"/>
</dbReference>
<dbReference type="Gene3D" id="3.30.565.10">
    <property type="entry name" value="Histidine kinase-like ATPase, C-terminal domain"/>
    <property type="match status" value="1"/>
</dbReference>
<dbReference type="CDD" id="cd06225">
    <property type="entry name" value="HAMP"/>
    <property type="match status" value="1"/>
</dbReference>
<keyword evidence="5" id="KW-0597">Phosphoprotein</keyword>
<dbReference type="InterPro" id="IPR036890">
    <property type="entry name" value="HATPase_C_sf"/>
</dbReference>
<dbReference type="PANTHER" id="PTHR45528:SF1">
    <property type="entry name" value="SENSOR HISTIDINE KINASE CPXA"/>
    <property type="match status" value="1"/>
</dbReference>
<dbReference type="InterPro" id="IPR050398">
    <property type="entry name" value="HssS/ArlS-like"/>
</dbReference>
<keyword evidence="11 14" id="KW-1133">Transmembrane helix</keyword>
<evidence type="ECO:0000256" key="10">
    <source>
        <dbReference type="ARBA" id="ARBA00022840"/>
    </source>
</evidence>
<dbReference type="Pfam" id="PF00672">
    <property type="entry name" value="HAMP"/>
    <property type="match status" value="1"/>
</dbReference>
<dbReference type="SMART" id="SM00387">
    <property type="entry name" value="HATPase_c"/>
    <property type="match status" value="1"/>
</dbReference>
<dbReference type="CDD" id="cd16922">
    <property type="entry name" value="HATPase_EvgS-ArcB-TorS-like"/>
    <property type="match status" value="1"/>
</dbReference>
<evidence type="ECO:0000313" key="17">
    <source>
        <dbReference type="EMBL" id="MFC4767132.1"/>
    </source>
</evidence>
<dbReference type="EC" id="2.7.13.3" evidence="3"/>
<dbReference type="PRINTS" id="PR00344">
    <property type="entry name" value="BCTRLSENSOR"/>
</dbReference>
<dbReference type="InterPro" id="IPR004358">
    <property type="entry name" value="Sig_transdc_His_kin-like_C"/>
</dbReference>
<keyword evidence="4" id="KW-1003">Cell membrane</keyword>
<dbReference type="SUPFAM" id="SSF158472">
    <property type="entry name" value="HAMP domain-like"/>
    <property type="match status" value="1"/>
</dbReference>
<feature type="domain" description="Histidine kinase" evidence="15">
    <location>
        <begin position="146"/>
        <end position="362"/>
    </location>
</feature>
<gene>
    <name evidence="17" type="ORF">ACFO8Q_07115</name>
</gene>
<proteinExistence type="predicted"/>
<evidence type="ECO:0000256" key="3">
    <source>
        <dbReference type="ARBA" id="ARBA00012438"/>
    </source>
</evidence>
<evidence type="ECO:0000256" key="6">
    <source>
        <dbReference type="ARBA" id="ARBA00022679"/>
    </source>
</evidence>
<organism evidence="17 18">
    <name type="scientific">Effusibacillus consociatus</name>
    <dbReference type="NCBI Taxonomy" id="1117041"/>
    <lineage>
        <taxon>Bacteria</taxon>
        <taxon>Bacillati</taxon>
        <taxon>Bacillota</taxon>
        <taxon>Bacilli</taxon>
        <taxon>Bacillales</taxon>
        <taxon>Alicyclobacillaceae</taxon>
        <taxon>Effusibacillus</taxon>
    </lineage>
</organism>
<dbReference type="InterPro" id="IPR005467">
    <property type="entry name" value="His_kinase_dom"/>
</dbReference>
<keyword evidence="10" id="KW-0067">ATP-binding</keyword>
<feature type="transmembrane region" description="Helical" evidence="14">
    <location>
        <begin position="64"/>
        <end position="88"/>
    </location>
</feature>
<comment type="subcellular location">
    <subcellularLocation>
        <location evidence="2">Cell membrane</location>
        <topology evidence="2">Multi-pass membrane protein</topology>
    </subcellularLocation>
</comment>
<accession>A0ABV9Q1M1</accession>
<evidence type="ECO:0000259" key="15">
    <source>
        <dbReference type="PROSITE" id="PS50109"/>
    </source>
</evidence>
<keyword evidence="6" id="KW-0808">Transferase</keyword>
<name>A0ABV9Q1M1_9BACL</name>